<sequence length="313" mass="34452">MAQIGTPRAFDAGRAVRGAQLMLWGYFEKLVVADNLAPYVSAGLDAPDLVMGLSVFLASVLYAVQLYADFAGYSHIAIGCMQLLGFDVPENFRAPYFSTSVKEFWNRWHISLSSWLRDYVYIPLGGSRCSTARCCVNLLITFLVSGLWHGTGLQFAVWGLLHGAYLAVGRLTAPARARLWRASHIPEQSAPARGLKMLVTFVLVWFGWVFFRAPTLSGALHLFARMPDSFSLTPPALKNALAMLGFNSGMLVRVGFACALLCAVDFAARRTGFSAWLAGRRKWFQAALCYVLVLAILFLAPIGASPTPIYFQF</sequence>
<comment type="subcellular location">
    <subcellularLocation>
        <location evidence="1">Cell membrane</location>
        <topology evidence="1">Multi-pass membrane protein</topology>
    </subcellularLocation>
</comment>
<comment type="caution">
    <text evidence="8">The sequence shown here is derived from an EMBL/GenBank/DDBJ whole genome shotgun (WGS) entry which is preliminary data.</text>
</comment>
<dbReference type="Pfam" id="PF03062">
    <property type="entry name" value="MBOAT"/>
    <property type="match status" value="1"/>
</dbReference>
<comment type="similarity">
    <text evidence="2">Belongs to the membrane-bound acyltransferase family.</text>
</comment>
<evidence type="ECO:0000256" key="4">
    <source>
        <dbReference type="ARBA" id="ARBA00022692"/>
    </source>
</evidence>
<dbReference type="InterPro" id="IPR051085">
    <property type="entry name" value="MB_O-acyltransferase"/>
</dbReference>
<dbReference type="GO" id="GO:0005886">
    <property type="term" value="C:plasma membrane"/>
    <property type="evidence" value="ECO:0007669"/>
    <property type="project" value="UniProtKB-SubCell"/>
</dbReference>
<keyword evidence="6 7" id="KW-0472">Membrane</keyword>
<reference evidence="8 9" key="1">
    <citation type="submission" date="2015-10" db="EMBL/GenBank/DDBJ databases">
        <title>A novel member of the family Ruminococcaceae isolated from human faeces.</title>
        <authorList>
            <person name="Shkoporov A.N."/>
            <person name="Chaplin A.V."/>
            <person name="Motuzova O.V."/>
            <person name="Kafarskaia L.I."/>
            <person name="Efimov B.A."/>
        </authorList>
    </citation>
    <scope>NUCLEOTIDE SEQUENCE [LARGE SCALE GENOMIC DNA]</scope>
    <source>
        <strain evidence="8 9">668</strain>
    </source>
</reference>
<dbReference type="PANTHER" id="PTHR13285">
    <property type="entry name" value="ACYLTRANSFERASE"/>
    <property type="match status" value="1"/>
</dbReference>
<accession>A0A0W7TT62</accession>
<dbReference type="InterPro" id="IPR004299">
    <property type="entry name" value="MBOAT_fam"/>
</dbReference>
<organism evidence="8 9">
    <name type="scientific">Ruthenibacterium lactatiformans</name>
    <dbReference type="NCBI Taxonomy" id="1550024"/>
    <lineage>
        <taxon>Bacteria</taxon>
        <taxon>Bacillati</taxon>
        <taxon>Bacillota</taxon>
        <taxon>Clostridia</taxon>
        <taxon>Eubacteriales</taxon>
        <taxon>Oscillospiraceae</taxon>
        <taxon>Ruthenibacterium</taxon>
    </lineage>
</organism>
<gene>
    <name evidence="8" type="ORF">ASJ35_05355</name>
</gene>
<evidence type="ECO:0000256" key="7">
    <source>
        <dbReference type="SAM" id="Phobius"/>
    </source>
</evidence>
<keyword evidence="5 7" id="KW-1133">Transmembrane helix</keyword>
<keyword evidence="4 7" id="KW-0812">Transmembrane</keyword>
<dbReference type="PIRSF" id="PIRSF500217">
    <property type="entry name" value="AlgI"/>
    <property type="match status" value="1"/>
</dbReference>
<dbReference type="Proteomes" id="UP000053433">
    <property type="component" value="Unassembled WGS sequence"/>
</dbReference>
<evidence type="ECO:0000313" key="8">
    <source>
        <dbReference type="EMBL" id="KUE76999.1"/>
    </source>
</evidence>
<dbReference type="PIRSF" id="PIRSF016636">
    <property type="entry name" value="AlgI_DltB"/>
    <property type="match status" value="1"/>
</dbReference>
<dbReference type="InterPro" id="IPR024194">
    <property type="entry name" value="Ac/AlaTfrase_AlgI/DltB"/>
</dbReference>
<feature type="transmembrane region" description="Helical" evidence="7">
    <location>
        <begin position="194"/>
        <end position="211"/>
    </location>
</feature>
<dbReference type="PANTHER" id="PTHR13285:SF18">
    <property type="entry name" value="PROTEIN-CYSTEINE N-PALMITOYLTRANSFERASE RASP"/>
    <property type="match status" value="1"/>
</dbReference>
<evidence type="ECO:0000256" key="1">
    <source>
        <dbReference type="ARBA" id="ARBA00004651"/>
    </source>
</evidence>
<feature type="transmembrane region" description="Helical" evidence="7">
    <location>
        <begin position="283"/>
        <end position="304"/>
    </location>
</feature>
<feature type="transmembrane region" description="Helical" evidence="7">
    <location>
        <begin position="155"/>
        <end position="173"/>
    </location>
</feature>
<protein>
    <recommendedName>
        <fullName evidence="10">MBOAT family protein</fullName>
    </recommendedName>
</protein>
<feature type="transmembrane region" description="Helical" evidence="7">
    <location>
        <begin position="240"/>
        <end position="262"/>
    </location>
</feature>
<evidence type="ECO:0000256" key="6">
    <source>
        <dbReference type="ARBA" id="ARBA00023136"/>
    </source>
</evidence>
<name>A0A0W7TT62_9FIRM</name>
<evidence type="ECO:0000256" key="2">
    <source>
        <dbReference type="ARBA" id="ARBA00010323"/>
    </source>
</evidence>
<evidence type="ECO:0000256" key="5">
    <source>
        <dbReference type="ARBA" id="ARBA00022989"/>
    </source>
</evidence>
<proteinExistence type="inferred from homology"/>
<dbReference type="GO" id="GO:0016746">
    <property type="term" value="F:acyltransferase activity"/>
    <property type="evidence" value="ECO:0007669"/>
    <property type="project" value="InterPro"/>
</dbReference>
<evidence type="ECO:0000256" key="3">
    <source>
        <dbReference type="ARBA" id="ARBA00022475"/>
    </source>
</evidence>
<dbReference type="EMBL" id="LMUA01000005">
    <property type="protein sequence ID" value="KUE76999.1"/>
    <property type="molecule type" value="Genomic_DNA"/>
</dbReference>
<dbReference type="InterPro" id="IPR028362">
    <property type="entry name" value="AlgI"/>
</dbReference>
<evidence type="ECO:0000313" key="9">
    <source>
        <dbReference type="Proteomes" id="UP000053433"/>
    </source>
</evidence>
<keyword evidence="3" id="KW-1003">Cell membrane</keyword>
<dbReference type="GO" id="GO:0042121">
    <property type="term" value="P:alginic acid biosynthetic process"/>
    <property type="evidence" value="ECO:0007669"/>
    <property type="project" value="InterPro"/>
</dbReference>
<evidence type="ECO:0008006" key="10">
    <source>
        <dbReference type="Google" id="ProtNLM"/>
    </source>
</evidence>
<dbReference type="AlphaFoldDB" id="A0A0W7TT62"/>